<protein>
    <recommendedName>
        <fullName evidence="11">Ig-like domain-containing protein</fullName>
    </recommendedName>
</protein>
<dbReference type="Pfam" id="PF13895">
    <property type="entry name" value="Ig_2"/>
    <property type="match status" value="2"/>
</dbReference>
<sequence length="429" mass="48019">RGLPKPIPRAQPDSVVSKLTMVIFFCEGTRGAKAHRLYKEEYQYLWIAEISQNPKNKPEFSISKIDQQHAGQYLCQYQTHGEWSEYRDSLELVTPSLSSQPSPVVTEGENVTLQCVSRQQNYRFILAKKGTQNISQMLDSYTRPYSLWALGPPAKGTLHKPTIKAEPGSVVTAGSSITIWCQGTLDTEMYVLHKEGSQNPWNTQSPEKPENKAKFSIPSVTQEHVRQYHCHCYSSAGWSEHSDSLEIMVTGIYYSKPSLTALPSPVVTSAGNMTLVIYKVFCSAKTTCNTRPQRDIQMFGYYNDTPQLWSVPSEALETHISGLSKKLSLVTHQGHILDPGKILTLQCCSDINYDRFALYKLGGADFTQHDGQWAHGALSLANFTLGSVSSSTTGQYRCYGAHNLSSEWSAFSDSLDILIKGEELNRFYQ</sequence>
<keyword evidence="8" id="KW-1015">Disulfide bond</keyword>
<dbReference type="OrthoDB" id="9427497at2759"/>
<comment type="caution">
    <text evidence="12">The sequence shown here is derived from an EMBL/GenBank/DDBJ whole genome shotgun (WGS) entry which is preliminary data.</text>
</comment>
<organism evidence="12 13">
    <name type="scientific">Neotoma lepida</name>
    <name type="common">Desert woodrat</name>
    <dbReference type="NCBI Taxonomy" id="56216"/>
    <lineage>
        <taxon>Eukaryota</taxon>
        <taxon>Metazoa</taxon>
        <taxon>Chordata</taxon>
        <taxon>Craniata</taxon>
        <taxon>Vertebrata</taxon>
        <taxon>Euteleostomi</taxon>
        <taxon>Mammalia</taxon>
        <taxon>Eutheria</taxon>
        <taxon>Euarchontoglires</taxon>
        <taxon>Glires</taxon>
        <taxon>Rodentia</taxon>
        <taxon>Myomorpha</taxon>
        <taxon>Muroidea</taxon>
        <taxon>Cricetidae</taxon>
        <taxon>Neotominae</taxon>
        <taxon>Neotoma</taxon>
    </lineage>
</organism>
<dbReference type="GO" id="GO:0032396">
    <property type="term" value="F:inhibitory MHC class I receptor activity"/>
    <property type="evidence" value="ECO:0007669"/>
    <property type="project" value="TreeGrafter"/>
</dbReference>
<keyword evidence="10" id="KW-0393">Immunoglobulin domain</keyword>
<keyword evidence="3" id="KW-0812">Transmembrane</keyword>
<keyword evidence="6" id="KW-1133">Transmembrane helix</keyword>
<dbReference type="InterPro" id="IPR036179">
    <property type="entry name" value="Ig-like_dom_sf"/>
</dbReference>
<dbReference type="SMART" id="SM00409">
    <property type="entry name" value="IG"/>
    <property type="match status" value="3"/>
</dbReference>
<evidence type="ECO:0000259" key="11">
    <source>
        <dbReference type="PROSITE" id="PS50835"/>
    </source>
</evidence>
<keyword evidence="5" id="KW-0677">Repeat</keyword>
<dbReference type="GO" id="GO:0019221">
    <property type="term" value="P:cytokine-mediated signaling pathway"/>
    <property type="evidence" value="ECO:0007669"/>
    <property type="project" value="TreeGrafter"/>
</dbReference>
<keyword evidence="9" id="KW-0325">Glycoprotein</keyword>
<dbReference type="InterPro" id="IPR007110">
    <property type="entry name" value="Ig-like_dom"/>
</dbReference>
<feature type="non-terminal residue" evidence="12">
    <location>
        <position position="1"/>
    </location>
</feature>
<comment type="subcellular location">
    <subcellularLocation>
        <location evidence="1">Cell membrane</location>
        <topology evidence="1">Single-pass membrane protein</topology>
    </subcellularLocation>
</comment>
<keyword evidence="13" id="KW-1185">Reference proteome</keyword>
<dbReference type="InterPro" id="IPR003599">
    <property type="entry name" value="Ig_sub"/>
</dbReference>
<dbReference type="GO" id="GO:0002764">
    <property type="term" value="P:immune response-regulating signaling pathway"/>
    <property type="evidence" value="ECO:0007669"/>
    <property type="project" value="TreeGrafter"/>
</dbReference>
<dbReference type="AlphaFoldDB" id="A0A1A6GDS7"/>
<dbReference type="FunFam" id="2.60.40.10:FF:000049">
    <property type="entry name" value="Leukocyte immunoglobulin-like receptor subfamily B member 1"/>
    <property type="match status" value="3"/>
</dbReference>
<evidence type="ECO:0000256" key="8">
    <source>
        <dbReference type="ARBA" id="ARBA00023157"/>
    </source>
</evidence>
<evidence type="ECO:0000256" key="6">
    <source>
        <dbReference type="ARBA" id="ARBA00022989"/>
    </source>
</evidence>
<dbReference type="InterPro" id="IPR013783">
    <property type="entry name" value="Ig-like_fold"/>
</dbReference>
<dbReference type="Proteomes" id="UP000092124">
    <property type="component" value="Unassembled WGS sequence"/>
</dbReference>
<evidence type="ECO:0000256" key="7">
    <source>
        <dbReference type="ARBA" id="ARBA00023136"/>
    </source>
</evidence>
<feature type="domain" description="Ig-like" evidence="11">
    <location>
        <begin position="161"/>
        <end position="246"/>
    </location>
</feature>
<evidence type="ECO:0000256" key="1">
    <source>
        <dbReference type="ARBA" id="ARBA00004162"/>
    </source>
</evidence>
<name>A0A1A6GDS7_NEOLE</name>
<dbReference type="PANTHER" id="PTHR11738">
    <property type="entry name" value="MHC CLASS I NK CELL RECEPTOR"/>
    <property type="match status" value="1"/>
</dbReference>
<evidence type="ECO:0000256" key="9">
    <source>
        <dbReference type="ARBA" id="ARBA00023180"/>
    </source>
</evidence>
<dbReference type="Gene3D" id="2.60.40.10">
    <property type="entry name" value="Immunoglobulins"/>
    <property type="match status" value="4"/>
</dbReference>
<dbReference type="GO" id="GO:0005886">
    <property type="term" value="C:plasma membrane"/>
    <property type="evidence" value="ECO:0007669"/>
    <property type="project" value="UniProtKB-SubCell"/>
</dbReference>
<evidence type="ECO:0000256" key="4">
    <source>
        <dbReference type="ARBA" id="ARBA00022729"/>
    </source>
</evidence>
<feature type="domain" description="Ig-like" evidence="11">
    <location>
        <begin position="4"/>
        <end position="91"/>
    </location>
</feature>
<proteinExistence type="predicted"/>
<dbReference type="STRING" id="56216.A0A1A6GDS7"/>
<keyword evidence="4" id="KW-0732">Signal</keyword>
<evidence type="ECO:0000256" key="10">
    <source>
        <dbReference type="ARBA" id="ARBA00023319"/>
    </source>
</evidence>
<dbReference type="EMBL" id="LZPO01097730">
    <property type="protein sequence ID" value="OBS63910.1"/>
    <property type="molecule type" value="Genomic_DNA"/>
</dbReference>
<evidence type="ECO:0000256" key="5">
    <source>
        <dbReference type="ARBA" id="ARBA00022737"/>
    </source>
</evidence>
<keyword evidence="2" id="KW-1003">Cell membrane</keyword>
<dbReference type="PROSITE" id="PS50835">
    <property type="entry name" value="IG_LIKE"/>
    <property type="match status" value="2"/>
</dbReference>
<evidence type="ECO:0000256" key="2">
    <source>
        <dbReference type="ARBA" id="ARBA00022475"/>
    </source>
</evidence>
<feature type="non-terminal residue" evidence="12">
    <location>
        <position position="429"/>
    </location>
</feature>
<evidence type="ECO:0000313" key="13">
    <source>
        <dbReference type="Proteomes" id="UP000092124"/>
    </source>
</evidence>
<reference evidence="12 13" key="1">
    <citation type="submission" date="2016-06" db="EMBL/GenBank/DDBJ databases">
        <title>The Draft Genome Sequence and Annotation of the Desert Woodrat Neotoma lepida.</title>
        <authorList>
            <person name="Campbell M."/>
            <person name="Oakeson K.F."/>
            <person name="Yandell M."/>
            <person name="Halpert J.R."/>
            <person name="Dearing D."/>
        </authorList>
    </citation>
    <scope>NUCLEOTIDE SEQUENCE [LARGE SCALE GENOMIC DNA]</scope>
    <source>
        <strain evidence="12">417</strain>
        <tissue evidence="12">Liver</tissue>
    </source>
</reference>
<dbReference type="SUPFAM" id="SSF48726">
    <property type="entry name" value="Immunoglobulin"/>
    <property type="match status" value="4"/>
</dbReference>
<accession>A0A1A6GDS7</accession>
<evidence type="ECO:0000313" key="12">
    <source>
        <dbReference type="EMBL" id="OBS63910.1"/>
    </source>
</evidence>
<keyword evidence="7" id="KW-0472">Membrane</keyword>
<gene>
    <name evidence="12" type="ORF">A6R68_07551</name>
</gene>
<evidence type="ECO:0000256" key="3">
    <source>
        <dbReference type="ARBA" id="ARBA00022692"/>
    </source>
</evidence>
<dbReference type="InterPro" id="IPR050412">
    <property type="entry name" value="Ig-like_Receptors_ImmuneReg"/>
</dbReference>
<dbReference type="PANTHER" id="PTHR11738:SF179">
    <property type="entry name" value="LEUKOCYTE IMMUNOGLOBULIN-LIKE RECEPTOR SUBFAMILY A MEMBER 5"/>
    <property type="match status" value="1"/>
</dbReference>